<reference evidence="3" key="1">
    <citation type="submission" date="2021-04" db="EMBL/GenBank/DDBJ databases">
        <title>The complete genome sequence of Caulobacter sp. S6.</title>
        <authorList>
            <person name="Tang Y."/>
            <person name="Ouyang W."/>
            <person name="Liu Q."/>
            <person name="Huang B."/>
            <person name="Guo Z."/>
            <person name="Lei P."/>
        </authorList>
    </citation>
    <scope>NUCLEOTIDE SEQUENCE</scope>
    <source>
        <strain evidence="3">S6</strain>
    </source>
</reference>
<dbReference type="GO" id="GO:0006508">
    <property type="term" value="P:proteolysis"/>
    <property type="evidence" value="ECO:0007669"/>
    <property type="project" value="InterPro"/>
</dbReference>
<evidence type="ECO:0000256" key="2">
    <source>
        <dbReference type="SAM" id="SignalP"/>
    </source>
</evidence>
<dbReference type="InterPro" id="IPR001563">
    <property type="entry name" value="Peptidase_S10"/>
</dbReference>
<accession>A0A975FYE5</accession>
<dbReference type="Gene3D" id="3.40.50.1820">
    <property type="entry name" value="alpha/beta hydrolase"/>
    <property type="match status" value="1"/>
</dbReference>
<dbReference type="EMBL" id="CP073078">
    <property type="protein sequence ID" value="QUD87264.1"/>
    <property type="molecule type" value="Genomic_DNA"/>
</dbReference>
<organism evidence="3 4">
    <name type="scientific">Phenylobacterium montanum</name>
    <dbReference type="NCBI Taxonomy" id="2823693"/>
    <lineage>
        <taxon>Bacteria</taxon>
        <taxon>Pseudomonadati</taxon>
        <taxon>Pseudomonadota</taxon>
        <taxon>Alphaproteobacteria</taxon>
        <taxon>Caulobacterales</taxon>
        <taxon>Caulobacteraceae</taxon>
        <taxon>Phenylobacterium</taxon>
    </lineage>
</organism>
<dbReference type="InterPro" id="IPR029058">
    <property type="entry name" value="AB_hydrolase_fold"/>
</dbReference>
<feature type="region of interest" description="Disordered" evidence="1">
    <location>
        <begin position="21"/>
        <end position="52"/>
    </location>
</feature>
<keyword evidence="2" id="KW-0732">Signal</keyword>
<gene>
    <name evidence="3" type="ORF">KCG34_19760</name>
</gene>
<feature type="signal peptide" evidence="2">
    <location>
        <begin position="1"/>
        <end position="22"/>
    </location>
</feature>
<dbReference type="Proteomes" id="UP000676409">
    <property type="component" value="Chromosome"/>
</dbReference>
<dbReference type="AlphaFoldDB" id="A0A975FYE5"/>
<keyword evidence="4" id="KW-1185">Reference proteome</keyword>
<dbReference type="GO" id="GO:0004185">
    <property type="term" value="F:serine-type carboxypeptidase activity"/>
    <property type="evidence" value="ECO:0007669"/>
    <property type="project" value="InterPro"/>
</dbReference>
<dbReference type="SUPFAM" id="SSF53474">
    <property type="entry name" value="alpha/beta-Hydrolases"/>
    <property type="match status" value="1"/>
</dbReference>
<proteinExistence type="predicted"/>
<evidence type="ECO:0000313" key="3">
    <source>
        <dbReference type="EMBL" id="QUD87264.1"/>
    </source>
</evidence>
<protein>
    <submittedName>
        <fullName evidence="3">Peptidase S10</fullName>
    </submittedName>
</protein>
<dbReference type="KEGG" id="caul:KCG34_19760"/>
<evidence type="ECO:0000256" key="1">
    <source>
        <dbReference type="SAM" id="MobiDB-lite"/>
    </source>
</evidence>
<sequence>MRHLLVSAAALALLAAPASGRAQSSAQPGPDASMAAQAGEKPDKASAGQPKPGAALDLRALTAQSDKLKDSDIATAPIREIRRTSHHTVTIGGKQIAYTATAGTLTIRDDDGKPTASMFYVAYTAGADHDPHRPVTFFYNGGPGSSSVWLHMGSLAPVRVRTDSPQATHNAPFDLGPNPDSLLDKSDLVFVDAIGAGFSRPLGDTKLAAFWGTDPDIDAFARGIERYLTVNDRWNAPKFIFGESYGTTRSAGLAYRLQKDGAQLNGVILLSSILNYGRRDPGFDQELINYIPSYAATAAYHHRSATQPNDLAAYLKAVRDWARGPYALALAKGQDLSPAERQQIADQMAGYTGLPAKFILDSDLRVDLRRFLKEELRDQRRTLGRYDSRFTGMDVDAAGESPEYDPSDTGISGAFVSSFHDYLSRELGYQTDLSYRPTFYSSGVQWNFTHKPPVATPFQSGNPADVAQDLSAAMRENPHLLVYSLNGLYDMATPFFGTEYDLGHMQIDPSLRANLRFAYYPSGHMVYLNPDALKAMKADLARFYDEAAPQR</sequence>
<evidence type="ECO:0000313" key="4">
    <source>
        <dbReference type="Proteomes" id="UP000676409"/>
    </source>
</evidence>
<dbReference type="Pfam" id="PF00450">
    <property type="entry name" value="Peptidase_S10"/>
    <property type="match status" value="1"/>
</dbReference>
<feature type="chain" id="PRO_5037470592" evidence="2">
    <location>
        <begin position="23"/>
        <end position="551"/>
    </location>
</feature>
<dbReference type="RefSeq" id="WP_211937316.1">
    <property type="nucleotide sequence ID" value="NZ_CP073078.1"/>
</dbReference>
<name>A0A975FYE5_9CAUL</name>